<keyword evidence="2" id="KW-1185">Reference proteome</keyword>
<evidence type="ECO:0000313" key="1">
    <source>
        <dbReference type="EMBL" id="MBU3219469.1"/>
    </source>
</evidence>
<protein>
    <submittedName>
        <fullName evidence="1">Uncharacterized protein</fullName>
    </submittedName>
</protein>
<comment type="caution">
    <text evidence="1">The sequence shown here is derived from an EMBL/GenBank/DDBJ whole genome shotgun (WGS) entry which is preliminary data.</text>
</comment>
<dbReference type="RefSeq" id="WP_216131507.1">
    <property type="nucleotide sequence ID" value="NZ_JAHLDG010000006.1"/>
</dbReference>
<gene>
    <name evidence="1" type="ORF">KPL27_05035</name>
</gene>
<dbReference type="Proteomes" id="UP000740830">
    <property type="component" value="Unassembled WGS sequence"/>
</dbReference>
<accession>A0ABS6C1V7</accession>
<evidence type="ECO:0000313" key="2">
    <source>
        <dbReference type="Proteomes" id="UP000740830"/>
    </source>
</evidence>
<dbReference type="EMBL" id="JAHLDG010000006">
    <property type="protein sequence ID" value="MBU3219469.1"/>
    <property type="molecule type" value="Genomic_DNA"/>
</dbReference>
<sequence>MESVIDYDANDKNSTGIWNTIIQMNSFGEELFPSKLVSFLEIDKIKSGK</sequence>
<reference evidence="1 2" key="1">
    <citation type="submission" date="2021-06" db="EMBL/GenBank/DDBJ databases">
        <title>Clostridia strains as spoilage organisms.</title>
        <authorList>
            <person name="Wambui J."/>
            <person name="Stephan R."/>
            <person name="Stevens M.J.A."/>
        </authorList>
    </citation>
    <scope>NUCLEOTIDE SEQUENCE [LARGE SCALE GENOMIC DNA]</scope>
    <source>
        <strain evidence="1 2">CM013</strain>
    </source>
</reference>
<organism evidence="1 2">
    <name type="scientific">Clostridium algidicarnis</name>
    <dbReference type="NCBI Taxonomy" id="37659"/>
    <lineage>
        <taxon>Bacteria</taxon>
        <taxon>Bacillati</taxon>
        <taxon>Bacillota</taxon>
        <taxon>Clostridia</taxon>
        <taxon>Eubacteriales</taxon>
        <taxon>Clostridiaceae</taxon>
        <taxon>Clostridium</taxon>
    </lineage>
</organism>
<name>A0ABS6C1V7_9CLOT</name>
<proteinExistence type="predicted"/>